<dbReference type="HOGENOM" id="CLU_084727_0_0_10"/>
<dbReference type="PANTHER" id="PTHR43190:SF3">
    <property type="entry name" value="N-ACETYL-D-GLUCOSAMINE KINASE"/>
    <property type="match status" value="1"/>
</dbReference>
<accession>F0SAY8</accession>
<evidence type="ECO:0000313" key="1">
    <source>
        <dbReference type="EMBL" id="ADY51583.1"/>
    </source>
</evidence>
<dbReference type="SUPFAM" id="SSF53067">
    <property type="entry name" value="Actin-like ATPase domain"/>
    <property type="match status" value="2"/>
</dbReference>
<dbReference type="InterPro" id="IPR043129">
    <property type="entry name" value="ATPase_NBD"/>
</dbReference>
<dbReference type="eggNOG" id="COG2971">
    <property type="taxonomic scope" value="Bacteria"/>
</dbReference>
<dbReference type="GO" id="GO:0016301">
    <property type="term" value="F:kinase activity"/>
    <property type="evidence" value="ECO:0007669"/>
    <property type="project" value="UniProtKB-KW"/>
</dbReference>
<protein>
    <submittedName>
        <fullName evidence="1">N-acetylglucosamine kinase</fullName>
    </submittedName>
</protein>
<dbReference type="KEGG" id="psn:Pedsa_1012"/>
<dbReference type="Gene3D" id="3.30.420.40">
    <property type="match status" value="2"/>
</dbReference>
<dbReference type="AlphaFoldDB" id="F0SAY8"/>
<name>F0SAY8_PSESL</name>
<gene>
    <name evidence="1" type="ordered locus">Pedsa_1012</name>
</gene>
<keyword evidence="1" id="KW-0418">Kinase</keyword>
<dbReference type="Gene3D" id="1.10.720.160">
    <property type="match status" value="1"/>
</dbReference>
<evidence type="ECO:0000313" key="2">
    <source>
        <dbReference type="Proteomes" id="UP000000310"/>
    </source>
</evidence>
<organism evidence="1 2">
    <name type="scientific">Pseudopedobacter saltans (strain ATCC 51119 / DSM 12145 / JCM 21818 / CCUG 39354 / LMG 10337 / NBRC 100064 / NCIMB 13643)</name>
    <name type="common">Pedobacter saltans</name>
    <dbReference type="NCBI Taxonomy" id="762903"/>
    <lineage>
        <taxon>Bacteria</taxon>
        <taxon>Pseudomonadati</taxon>
        <taxon>Bacteroidota</taxon>
        <taxon>Sphingobacteriia</taxon>
        <taxon>Sphingobacteriales</taxon>
        <taxon>Sphingobacteriaceae</taxon>
        <taxon>Pseudopedobacter</taxon>
    </lineage>
</organism>
<dbReference type="EMBL" id="CP002545">
    <property type="protein sequence ID" value="ADY51583.1"/>
    <property type="molecule type" value="Genomic_DNA"/>
</dbReference>
<dbReference type="RefSeq" id="WP_013632083.1">
    <property type="nucleotide sequence ID" value="NC_015177.1"/>
</dbReference>
<dbReference type="Proteomes" id="UP000000310">
    <property type="component" value="Chromosome"/>
</dbReference>
<proteinExistence type="predicted"/>
<dbReference type="STRING" id="762903.Pedsa_1012"/>
<reference evidence="2" key="2">
    <citation type="submission" date="2011-02" db="EMBL/GenBank/DDBJ databases">
        <title>The complete genome of Pedobacter saltans DSM 12145.</title>
        <authorList>
            <consortium name="US DOE Joint Genome Institute (JGI-PGF)"/>
            <person name="Lucas S."/>
            <person name="Copeland A."/>
            <person name="Lapidus A."/>
            <person name="Bruce D."/>
            <person name="Goodwin L."/>
            <person name="Pitluck S."/>
            <person name="Kyrpides N."/>
            <person name="Mavromatis K."/>
            <person name="Pagani I."/>
            <person name="Ivanova N."/>
            <person name="Ovchinnikova G."/>
            <person name="Lu M."/>
            <person name="Detter J.C."/>
            <person name="Han C."/>
            <person name="Land M."/>
            <person name="Hauser L."/>
            <person name="Markowitz V."/>
            <person name="Cheng J.-F."/>
            <person name="Hugenholtz P."/>
            <person name="Woyke T."/>
            <person name="Wu D."/>
            <person name="Tindall B."/>
            <person name="Pomrenke H.G."/>
            <person name="Brambilla E."/>
            <person name="Klenk H.-P."/>
            <person name="Eisen J.A."/>
        </authorList>
    </citation>
    <scope>NUCLEOTIDE SEQUENCE [LARGE SCALE GENOMIC DNA]</scope>
    <source>
        <strain evidence="2">ATCC 51119 / DSM 12145 / JCM 21818 / LMG 10337 / NBRC 100064 / NCIMB 13643</strain>
    </source>
</reference>
<reference evidence="1 2" key="1">
    <citation type="journal article" date="2011" name="Stand. Genomic Sci.">
        <title>Complete genome sequence of the gliding, heparinolytic Pedobacter saltans type strain (113).</title>
        <authorList>
            <person name="Liolios K."/>
            <person name="Sikorski J."/>
            <person name="Lu M."/>
            <person name="Nolan M."/>
            <person name="Lapidus A."/>
            <person name="Lucas S."/>
            <person name="Hammon N."/>
            <person name="Deshpande S."/>
            <person name="Cheng J.F."/>
            <person name="Tapia R."/>
            <person name="Han C."/>
            <person name="Goodwin L."/>
            <person name="Pitluck S."/>
            <person name="Huntemann M."/>
            <person name="Ivanova N."/>
            <person name="Pagani I."/>
            <person name="Mavromatis K."/>
            <person name="Ovchinikova G."/>
            <person name="Pati A."/>
            <person name="Chen A."/>
            <person name="Palaniappan K."/>
            <person name="Land M."/>
            <person name="Hauser L."/>
            <person name="Brambilla E.M."/>
            <person name="Kotsyurbenko O."/>
            <person name="Rohde M."/>
            <person name="Tindall B.J."/>
            <person name="Abt B."/>
            <person name="Goker M."/>
            <person name="Detter J.C."/>
            <person name="Woyke T."/>
            <person name="Bristow J."/>
            <person name="Eisen J.A."/>
            <person name="Markowitz V."/>
            <person name="Hugenholtz P."/>
            <person name="Klenk H.P."/>
            <person name="Kyrpides N.C."/>
        </authorList>
    </citation>
    <scope>NUCLEOTIDE SEQUENCE [LARGE SCALE GENOMIC DNA]</scope>
    <source>
        <strain evidence="2">ATCC 51119 / DSM 12145 / JCM 21818 / LMG 10337 / NBRC 100064 / NCIMB 13643</strain>
    </source>
</reference>
<dbReference type="CDD" id="cd24079">
    <property type="entry name" value="ASKHA_NBD_PG1100-like"/>
    <property type="match status" value="1"/>
</dbReference>
<keyword evidence="2" id="KW-1185">Reference proteome</keyword>
<keyword evidence="1" id="KW-0808">Transferase</keyword>
<dbReference type="OrthoDB" id="871343at2"/>
<dbReference type="PANTHER" id="PTHR43190">
    <property type="entry name" value="N-ACETYL-D-GLUCOSAMINE KINASE"/>
    <property type="match status" value="1"/>
</dbReference>
<dbReference type="InterPro" id="IPR052519">
    <property type="entry name" value="Euk-type_GlcNAc_Kinase"/>
</dbReference>
<sequence>MILIADSGSTKTSWCLLKQGEEPLKFNSEGYNPYYVGADYIEQSVRASLPELVSATEINEVYFYGAGCSADKSPVVVEALKKVFVNAGIVEVESDLLAAAKSVLGDSEGFVGILGTGTNSCIYDGKKITDQVDSLGFILGDEGSGAYLGKSVLIAYVRGYMPADLKSKFDKEFNLSSAEIISKIYTEPLPNRFSATFSKFVGDNIDHLFIQQLVKKSFRDFFTNIVSYYPHFSKYSFNCVGSVAYTYLPYLEEVASEFNMSIGQIIRNPLSGLVKYHDRQCC</sequence>